<dbReference type="AlphaFoldDB" id="A0A0H2S1P3"/>
<dbReference type="Proteomes" id="UP000053477">
    <property type="component" value="Unassembled WGS sequence"/>
</dbReference>
<keyword evidence="2" id="KW-1185">Reference proteome</keyword>
<dbReference type="InParanoid" id="A0A0H2S1P3"/>
<dbReference type="InterPro" id="IPR059179">
    <property type="entry name" value="MLKL-like_MCAfunc"/>
</dbReference>
<proteinExistence type="predicted"/>
<protein>
    <submittedName>
        <fullName evidence="1">Uncharacterized protein</fullName>
    </submittedName>
</protein>
<evidence type="ECO:0000313" key="1">
    <source>
        <dbReference type="EMBL" id="KLO18270.1"/>
    </source>
</evidence>
<dbReference type="STRING" id="27342.A0A0H2S1P3"/>
<dbReference type="CDD" id="cd21037">
    <property type="entry name" value="MLKL_NTD"/>
    <property type="match status" value="1"/>
</dbReference>
<organism evidence="1 2">
    <name type="scientific">Schizopora paradoxa</name>
    <dbReference type="NCBI Taxonomy" id="27342"/>
    <lineage>
        <taxon>Eukaryota</taxon>
        <taxon>Fungi</taxon>
        <taxon>Dikarya</taxon>
        <taxon>Basidiomycota</taxon>
        <taxon>Agaricomycotina</taxon>
        <taxon>Agaricomycetes</taxon>
        <taxon>Hymenochaetales</taxon>
        <taxon>Schizoporaceae</taxon>
        <taxon>Schizopora</taxon>
    </lineage>
</organism>
<accession>A0A0H2S1P3</accession>
<dbReference type="EMBL" id="KQ085896">
    <property type="protein sequence ID" value="KLO18270.1"/>
    <property type="molecule type" value="Genomic_DNA"/>
</dbReference>
<name>A0A0H2S1P3_9AGAM</name>
<reference evidence="1 2" key="1">
    <citation type="submission" date="2015-04" db="EMBL/GenBank/DDBJ databases">
        <title>Complete genome sequence of Schizopora paradoxa KUC8140, a cosmopolitan wood degrader in East Asia.</title>
        <authorList>
            <consortium name="DOE Joint Genome Institute"/>
            <person name="Min B."/>
            <person name="Park H."/>
            <person name="Jang Y."/>
            <person name="Kim J.-J."/>
            <person name="Kim K.H."/>
            <person name="Pangilinan J."/>
            <person name="Lipzen A."/>
            <person name="Riley R."/>
            <person name="Grigoriev I.V."/>
            <person name="Spatafora J.W."/>
            <person name="Choi I.-G."/>
        </authorList>
    </citation>
    <scope>NUCLEOTIDE SEQUENCE [LARGE SCALE GENOMIC DNA]</scope>
    <source>
        <strain evidence="1 2">KUC8140</strain>
    </source>
</reference>
<gene>
    <name evidence="1" type="ORF">SCHPADRAFT_886352</name>
</gene>
<sequence>MQRTSAVHDAVFTLPDNPRKPSRFRLGSIGLKLLSKSNKRKKRSNESSFSGACRSTAAVAELGVRALQDSSDVCPPLKSALGLICHVINLLEEVKDIEEKAERTQMKAFRLLDDLAKQIPDETIIPQDLAIALKDLSDKFQEVIYRITTLRKKSVFTRIVRKKSHTSQLTLCMRHLDDAIESFKIRSQVRIELAMQKISTQSAISAVDPGASPLARPTFRAGYFTC</sequence>
<dbReference type="OrthoDB" id="3266391at2759"/>
<evidence type="ECO:0000313" key="2">
    <source>
        <dbReference type="Proteomes" id="UP000053477"/>
    </source>
</evidence>